<keyword evidence="1" id="KW-0732">Signal</keyword>
<evidence type="ECO:0000256" key="1">
    <source>
        <dbReference type="SAM" id="SignalP"/>
    </source>
</evidence>
<feature type="signal peptide" evidence="1">
    <location>
        <begin position="1"/>
        <end position="18"/>
    </location>
</feature>
<accession>A0AAF0BKW6</accession>
<dbReference type="KEGG" id="gso:PH603_03195"/>
<keyword evidence="3" id="KW-1185">Reference proteome</keyword>
<evidence type="ECO:0008006" key="4">
    <source>
        <dbReference type="Google" id="ProtNLM"/>
    </source>
</evidence>
<feature type="chain" id="PRO_5042279004" description="Methyltransferase" evidence="1">
    <location>
        <begin position="19"/>
        <end position="272"/>
    </location>
</feature>
<evidence type="ECO:0000313" key="2">
    <source>
        <dbReference type="EMBL" id="WCL54764.1"/>
    </source>
</evidence>
<dbReference type="InterPro" id="IPR029063">
    <property type="entry name" value="SAM-dependent_MTases_sf"/>
</dbReference>
<gene>
    <name evidence="2" type="ORF">PH603_03195</name>
</gene>
<dbReference type="RefSeq" id="WP_289504483.1">
    <property type="nucleotide sequence ID" value="NZ_CP116805.1"/>
</dbReference>
<sequence>MKKLMIAAAFLLSGAASATDMSVEWAVNENPWRTAEEKVRDADRHPAETLAFFGVTPSSTVAEVNPGGGWYSRILAPLVKEKGRYVGLEHNPAVYADAGNYAAGLAKYPEKFAAAKDMYGDKAVAGFIPLRGEAVTAPGSVDVVMVVRAMHNWARRGFMEEALKDVHGLLKSGGVLAVVQHRAAEDAAGDWQETTKQGRWKQSELVKVIESHGFKLEAASEINANPRDKNEYPAGVWALPPNYNGADTDEEKAARDAIGESDRMTLKFVKVG</sequence>
<protein>
    <recommendedName>
        <fullName evidence="4">Methyltransferase</fullName>
    </recommendedName>
</protein>
<proteinExistence type="predicted"/>
<dbReference type="Proteomes" id="UP001217500">
    <property type="component" value="Chromosome"/>
</dbReference>
<dbReference type="AlphaFoldDB" id="A0AAF0BKW6"/>
<name>A0AAF0BKW6_9PROT</name>
<dbReference type="Gene3D" id="3.40.50.150">
    <property type="entry name" value="Vaccinia Virus protein VP39"/>
    <property type="match status" value="1"/>
</dbReference>
<reference evidence="2" key="1">
    <citation type="submission" date="2023-01" db="EMBL/GenBank/DDBJ databases">
        <title>The genome sequence of Kordiimonadaceae bacterium 6D33.</title>
        <authorList>
            <person name="Liu Y."/>
        </authorList>
    </citation>
    <scope>NUCLEOTIDE SEQUENCE</scope>
    <source>
        <strain evidence="2">6D33</strain>
    </source>
</reference>
<organism evidence="2 3">
    <name type="scientific">Gimibacter soli</name>
    <dbReference type="NCBI Taxonomy" id="3024400"/>
    <lineage>
        <taxon>Bacteria</taxon>
        <taxon>Pseudomonadati</taxon>
        <taxon>Pseudomonadota</taxon>
        <taxon>Alphaproteobacteria</taxon>
        <taxon>Kordiimonadales</taxon>
        <taxon>Temperatibacteraceae</taxon>
        <taxon>Gimibacter</taxon>
    </lineage>
</organism>
<dbReference type="PIRSF" id="PIRSF031679">
    <property type="entry name" value="Mtase_Alr7345_prd"/>
    <property type="match status" value="1"/>
</dbReference>
<dbReference type="EMBL" id="CP116805">
    <property type="protein sequence ID" value="WCL54764.1"/>
    <property type="molecule type" value="Genomic_DNA"/>
</dbReference>
<dbReference type="InterPro" id="IPR016980">
    <property type="entry name" value="S-AdoMet-dep_MeTrfase_Alr7345"/>
</dbReference>
<dbReference type="SUPFAM" id="SSF53335">
    <property type="entry name" value="S-adenosyl-L-methionine-dependent methyltransferases"/>
    <property type="match status" value="1"/>
</dbReference>
<evidence type="ECO:0000313" key="3">
    <source>
        <dbReference type="Proteomes" id="UP001217500"/>
    </source>
</evidence>